<dbReference type="InterPro" id="IPR050640">
    <property type="entry name" value="Bact_2-comp_sensor_kinase"/>
</dbReference>
<sequence>MKTCQKNLSLKKRIFILFFCILTLMVCAYIFVITRFITQFTQKQLDFDYNTILSEASDTLENILWNLTLTSQQLLDSKELLKNIESYLSTEDLLEKKDCYYEMLNTVSSLTMSNTDIALIYLYDIDENEIIYNTLPNIKSSDSPVLYQNSDYTFYGPGKSQSNFVGSPVVCLKRQFEDENGHRFLLSIESGYYSLDKPFHSAEQKSSYFIFTDEKKSVIYNTLPKSWNVPDIMKSLSLNARHDFHSFCKTGPQGWSVYIVIPNDIYAHDYRMVLRDFGICTLIISIIVSFLAIYFWKSVYHPLQLFDNQLNRLLSDDDSLEEIHSSIPEYDHLLQKILVLQQQIQQMIQQFVNQEKLHSRMQLEKLRAQINPHFLMNTLNTLHWMALMKHETEIDRITQSLSHLLSYNLDKQSYSTNLERELMALKEYVTLQKVRYAFQFDISFYPENTTLNYPCPKFILQPLIENSLSHGYQENMDIYLTVHVNDSIEIIIRDTGAGIQENTLLKLQQLTPIPESHLSDNMQFGIGLQYVVQSLNDFYGGNYNFSITSSLGNGTEITLNFPKLKGGGYHAENINY</sequence>
<dbReference type="Gene3D" id="3.30.565.10">
    <property type="entry name" value="Histidine kinase-like ATPase, C-terminal domain"/>
    <property type="match status" value="1"/>
</dbReference>
<name>A0A174V9B2_9FIRM</name>
<keyword evidence="3" id="KW-0808">Transferase</keyword>
<dbReference type="InterPro" id="IPR010559">
    <property type="entry name" value="Sig_transdc_His_kin_internal"/>
</dbReference>
<keyword evidence="3" id="KW-0418">Kinase</keyword>
<organism evidence="3 4">
    <name type="scientific">Hungatella hathewayi</name>
    <dbReference type="NCBI Taxonomy" id="154046"/>
    <lineage>
        <taxon>Bacteria</taxon>
        <taxon>Bacillati</taxon>
        <taxon>Bacillota</taxon>
        <taxon>Clostridia</taxon>
        <taxon>Lachnospirales</taxon>
        <taxon>Lachnospiraceae</taxon>
        <taxon>Hungatella</taxon>
    </lineage>
</organism>
<dbReference type="InterPro" id="IPR036890">
    <property type="entry name" value="HATPase_C_sf"/>
</dbReference>
<dbReference type="EMBL" id="WNME01000003">
    <property type="protein sequence ID" value="MUB62707.1"/>
    <property type="molecule type" value="Genomic_DNA"/>
</dbReference>
<dbReference type="PANTHER" id="PTHR34220:SF7">
    <property type="entry name" value="SENSOR HISTIDINE KINASE YPDA"/>
    <property type="match status" value="1"/>
</dbReference>
<dbReference type="RefSeq" id="WP_006775215.1">
    <property type="nucleotide sequence ID" value="NZ_CABJBJ010000011.1"/>
</dbReference>
<dbReference type="GeneID" id="93150281"/>
<dbReference type="GO" id="GO:0016020">
    <property type="term" value="C:membrane"/>
    <property type="evidence" value="ECO:0007669"/>
    <property type="project" value="InterPro"/>
</dbReference>
<gene>
    <name evidence="3" type="ORF">GNE07_06485</name>
</gene>
<dbReference type="AlphaFoldDB" id="A0A174V9B2"/>
<evidence type="ECO:0000259" key="2">
    <source>
        <dbReference type="Pfam" id="PF06580"/>
    </source>
</evidence>
<dbReference type="SUPFAM" id="SSF55874">
    <property type="entry name" value="ATPase domain of HSP90 chaperone/DNA topoisomerase II/histidine kinase"/>
    <property type="match status" value="1"/>
</dbReference>
<feature type="domain" description="Signal transduction histidine kinase internal region" evidence="2">
    <location>
        <begin position="361"/>
        <end position="437"/>
    </location>
</feature>
<dbReference type="Proteomes" id="UP000434223">
    <property type="component" value="Unassembled WGS sequence"/>
</dbReference>
<reference evidence="3 4" key="1">
    <citation type="submission" date="2019-09" db="EMBL/GenBank/DDBJ databases">
        <title>Draft genome sequencing of Hungatella hathewayi 123Y-2.</title>
        <authorList>
            <person name="Lv Q."/>
            <person name="Li S."/>
        </authorList>
    </citation>
    <scope>NUCLEOTIDE SEQUENCE [LARGE SCALE GENOMIC DNA]</scope>
    <source>
        <strain evidence="3 4">123Y-2</strain>
    </source>
</reference>
<dbReference type="InterPro" id="IPR003594">
    <property type="entry name" value="HATPase_dom"/>
</dbReference>
<dbReference type="Pfam" id="PF06580">
    <property type="entry name" value="His_kinase"/>
    <property type="match status" value="1"/>
</dbReference>
<feature type="domain" description="Histidine kinase/HSP90-like ATPase" evidence="1">
    <location>
        <begin position="459"/>
        <end position="563"/>
    </location>
</feature>
<dbReference type="PANTHER" id="PTHR34220">
    <property type="entry name" value="SENSOR HISTIDINE KINASE YPDA"/>
    <property type="match status" value="1"/>
</dbReference>
<protein>
    <submittedName>
        <fullName evidence="3">Sensor histidine kinase</fullName>
    </submittedName>
</protein>
<dbReference type="Pfam" id="PF02518">
    <property type="entry name" value="HATPase_c"/>
    <property type="match status" value="1"/>
</dbReference>
<dbReference type="OrthoDB" id="9776552at2"/>
<proteinExistence type="predicted"/>
<comment type="caution">
    <text evidence="3">The sequence shown here is derived from an EMBL/GenBank/DDBJ whole genome shotgun (WGS) entry which is preliminary data.</text>
</comment>
<evidence type="ECO:0000259" key="1">
    <source>
        <dbReference type="Pfam" id="PF02518"/>
    </source>
</evidence>
<evidence type="ECO:0000313" key="3">
    <source>
        <dbReference type="EMBL" id="MUB62707.1"/>
    </source>
</evidence>
<evidence type="ECO:0000313" key="4">
    <source>
        <dbReference type="Proteomes" id="UP000434223"/>
    </source>
</evidence>
<dbReference type="GO" id="GO:0000155">
    <property type="term" value="F:phosphorelay sensor kinase activity"/>
    <property type="evidence" value="ECO:0007669"/>
    <property type="project" value="InterPro"/>
</dbReference>
<accession>A0A174V9B2</accession>